<dbReference type="InterPro" id="IPR048279">
    <property type="entry name" value="MdtK-like"/>
</dbReference>
<evidence type="ECO:0000313" key="9">
    <source>
        <dbReference type="Proteomes" id="UP000219636"/>
    </source>
</evidence>
<accession>A0A285TLZ0</accession>
<feature type="transmembrane region" description="Helical" evidence="7">
    <location>
        <begin position="389"/>
        <end position="407"/>
    </location>
</feature>
<feature type="transmembrane region" description="Helical" evidence="7">
    <location>
        <begin position="326"/>
        <end position="346"/>
    </location>
</feature>
<evidence type="ECO:0000313" key="8">
    <source>
        <dbReference type="EMBL" id="SOC23542.1"/>
    </source>
</evidence>
<dbReference type="InterPro" id="IPR052031">
    <property type="entry name" value="Membrane_Transporter-Flippase"/>
</dbReference>
<feature type="transmembrane region" description="Helical" evidence="7">
    <location>
        <begin position="137"/>
        <end position="157"/>
    </location>
</feature>
<evidence type="ECO:0000256" key="3">
    <source>
        <dbReference type="ARBA" id="ARBA00022475"/>
    </source>
</evidence>
<organism evidence="8 9">
    <name type="scientific">Ureibacillus xyleni</name>
    <dbReference type="NCBI Taxonomy" id="614648"/>
    <lineage>
        <taxon>Bacteria</taxon>
        <taxon>Bacillati</taxon>
        <taxon>Bacillota</taxon>
        <taxon>Bacilli</taxon>
        <taxon>Bacillales</taxon>
        <taxon>Caryophanaceae</taxon>
        <taxon>Ureibacillus</taxon>
    </lineage>
</organism>
<evidence type="ECO:0000256" key="2">
    <source>
        <dbReference type="ARBA" id="ARBA00022448"/>
    </source>
</evidence>
<dbReference type="PANTHER" id="PTHR43549:SF3">
    <property type="entry name" value="MULTIDRUG RESISTANCE PROTEIN YPNP-RELATED"/>
    <property type="match status" value="1"/>
</dbReference>
<feature type="transmembrane region" description="Helical" evidence="7">
    <location>
        <begin position="169"/>
        <end position="190"/>
    </location>
</feature>
<dbReference type="Pfam" id="PF01554">
    <property type="entry name" value="MatE"/>
    <property type="match status" value="2"/>
</dbReference>
<keyword evidence="5 7" id="KW-1133">Transmembrane helix</keyword>
<evidence type="ECO:0000256" key="4">
    <source>
        <dbReference type="ARBA" id="ARBA00022692"/>
    </source>
</evidence>
<dbReference type="InterPro" id="IPR002528">
    <property type="entry name" value="MATE_fam"/>
</dbReference>
<name>A0A285TLZ0_9BACL</name>
<feature type="transmembrane region" description="Helical" evidence="7">
    <location>
        <begin position="250"/>
        <end position="272"/>
    </location>
</feature>
<feature type="transmembrane region" description="Helical" evidence="7">
    <location>
        <begin position="292"/>
        <end position="314"/>
    </location>
</feature>
<dbReference type="GO" id="GO:0042910">
    <property type="term" value="F:xenobiotic transmembrane transporter activity"/>
    <property type="evidence" value="ECO:0007669"/>
    <property type="project" value="InterPro"/>
</dbReference>
<keyword evidence="6 7" id="KW-0472">Membrane</keyword>
<dbReference type="GO" id="GO:0005886">
    <property type="term" value="C:plasma membrane"/>
    <property type="evidence" value="ECO:0007669"/>
    <property type="project" value="UniProtKB-SubCell"/>
</dbReference>
<proteinExistence type="predicted"/>
<dbReference type="RefSeq" id="WP_097074927.1">
    <property type="nucleotide sequence ID" value="NZ_OBMQ01000015.1"/>
</dbReference>
<feature type="transmembrane region" description="Helical" evidence="7">
    <location>
        <begin position="427"/>
        <end position="447"/>
    </location>
</feature>
<dbReference type="GO" id="GO:0015297">
    <property type="term" value="F:antiporter activity"/>
    <property type="evidence" value="ECO:0007669"/>
    <property type="project" value="InterPro"/>
</dbReference>
<dbReference type="OrthoDB" id="9811110at2"/>
<comment type="subcellular location">
    <subcellularLocation>
        <location evidence="1">Cell membrane</location>
        <topology evidence="1">Multi-pass membrane protein</topology>
    </subcellularLocation>
</comment>
<feature type="transmembrane region" description="Helical" evidence="7">
    <location>
        <begin position="51"/>
        <end position="74"/>
    </location>
</feature>
<dbReference type="AlphaFoldDB" id="A0A285TLZ0"/>
<evidence type="ECO:0000256" key="5">
    <source>
        <dbReference type="ARBA" id="ARBA00022989"/>
    </source>
</evidence>
<protein>
    <submittedName>
        <fullName evidence="8">Putative MATE family efflux protein</fullName>
    </submittedName>
</protein>
<keyword evidence="4 7" id="KW-0812">Transmembrane</keyword>
<feature type="transmembrane region" description="Helical" evidence="7">
    <location>
        <begin position="352"/>
        <end position="377"/>
    </location>
</feature>
<evidence type="ECO:0000256" key="1">
    <source>
        <dbReference type="ARBA" id="ARBA00004651"/>
    </source>
</evidence>
<dbReference type="PANTHER" id="PTHR43549">
    <property type="entry name" value="MULTIDRUG RESISTANCE PROTEIN YPNP-RELATED"/>
    <property type="match status" value="1"/>
</dbReference>
<keyword evidence="3" id="KW-1003">Cell membrane</keyword>
<dbReference type="NCBIfam" id="TIGR00797">
    <property type="entry name" value="matE"/>
    <property type="match status" value="1"/>
</dbReference>
<keyword evidence="9" id="KW-1185">Reference proteome</keyword>
<gene>
    <name evidence="8" type="ORF">SAMN05880501_115103</name>
</gene>
<sequence>MELISEQAKPSMSLQKMMVFFLIPVAFSSVIQSFGQVISTIIVGQTLGEDSLAAISAFFPLFFFLISFAIGIGSGSSILVGQTYGAGNIPKMKEVVGVTLAVTLLLSVIVAIFGGFFTESILKIMGTPENILEESASYAKILFLTLPIMFLYMSYTTFIRGTGDSKTPLIFLIISIVINVALLPILMFGWFGLPALGLNGAAYASVFSNLITFVLLLIYLHKNDHVIKLDKIIMKNINFKGDIIKTLLKLAIPSSISMVAIAMAEVAVIIFVNSYGSDATAAYGIVNQIAMYVQIPGMSVSIAISVFVAQAIGAGNQENVKEITKLGLKLSYLFGGVLIIIVYLLAEPILKLFLTSADTIGIAKGLILISFWSYLLLGHVQAISATMRATGVVLWPTIFLIGSIWVIEVPAAYLLSNFTSLGINGVWLAYPIAFAVNLAAQYCYYHFIWKKKTIKSLVYD</sequence>
<dbReference type="PIRSF" id="PIRSF006603">
    <property type="entry name" value="DinF"/>
    <property type="match status" value="1"/>
</dbReference>
<reference evidence="9" key="1">
    <citation type="submission" date="2017-08" db="EMBL/GenBank/DDBJ databases">
        <authorList>
            <person name="Varghese N."/>
            <person name="Submissions S."/>
        </authorList>
    </citation>
    <scope>NUCLEOTIDE SEQUENCE [LARGE SCALE GENOMIC DNA]</scope>
    <source>
        <strain evidence="9">JC22</strain>
    </source>
</reference>
<dbReference type="EMBL" id="OBMQ01000015">
    <property type="protein sequence ID" value="SOC23542.1"/>
    <property type="molecule type" value="Genomic_DNA"/>
</dbReference>
<evidence type="ECO:0000256" key="7">
    <source>
        <dbReference type="SAM" id="Phobius"/>
    </source>
</evidence>
<dbReference type="Proteomes" id="UP000219636">
    <property type="component" value="Unassembled WGS sequence"/>
</dbReference>
<feature type="transmembrane region" description="Helical" evidence="7">
    <location>
        <begin position="95"/>
        <end position="117"/>
    </location>
</feature>
<evidence type="ECO:0000256" key="6">
    <source>
        <dbReference type="ARBA" id="ARBA00023136"/>
    </source>
</evidence>
<dbReference type="CDD" id="cd13138">
    <property type="entry name" value="MATE_yoeA_like"/>
    <property type="match status" value="1"/>
</dbReference>
<feature type="transmembrane region" description="Helical" evidence="7">
    <location>
        <begin position="202"/>
        <end position="220"/>
    </location>
</feature>
<keyword evidence="2" id="KW-0813">Transport</keyword>